<keyword evidence="4" id="KW-1185">Reference proteome</keyword>
<feature type="signal peptide" evidence="1">
    <location>
        <begin position="1"/>
        <end position="28"/>
    </location>
</feature>
<proteinExistence type="predicted"/>
<accession>U2P4M8</accession>
<dbReference type="PATRIC" id="fig|1115809.3.peg.1618"/>
<comment type="caution">
    <text evidence="3">The sequence shown here is derived from an EMBL/GenBank/DDBJ whole genome shotgun (WGS) entry which is preliminary data.</text>
</comment>
<feature type="chain" id="PRO_5004632591" evidence="1">
    <location>
        <begin position="29"/>
        <end position="413"/>
    </location>
</feature>
<dbReference type="PANTHER" id="PTHR43784">
    <property type="entry name" value="GDSL-LIKE LIPASE/ACYLHYDROLASE, PUTATIVE (AFU_ORTHOLOGUE AFUA_2G00820)-RELATED"/>
    <property type="match status" value="1"/>
</dbReference>
<sequence length="413" mass="45930">MMMETRKMTGMRRWLLMGVCALALPLSAQEKQTVTLGRWVGTWATAPQPVVKSYMPYDNNMTNRSVRQIVKASIGGSVLRLKLSNLYGAAPVEIRSVYIALSKDSFELVPRTARYLQFGKQYKVVIPAGKSVESDPLNFELHGLERLTVTINYAKAPAVPTVHMGSRTTSYILPGVTNAESDFGKAFREEHWFNIAAIDVYDMKAGAIAILGNSITDGKNSNDNAQNRWPDMMSEALHLKHRITTLGVLNLGIGNNRVVLPDGFGTPGRDRFERDILGQSGVTHVVIFEGVNDIGAARGNSEQVAARLIAAYGQMIAKAKARGLKVFLATITPFEGAGYYSYFHEAARETVNEWIRGRRKDVDGIIDFAELMQDPANHHRLRKEYQSDWLHPNAEGYRAMGYYAAEEIARGEK</sequence>
<dbReference type="InterPro" id="IPR036514">
    <property type="entry name" value="SGNH_hydro_sf"/>
</dbReference>
<dbReference type="Pfam" id="PF13472">
    <property type="entry name" value="Lipase_GDSL_2"/>
    <property type="match status" value="1"/>
</dbReference>
<reference evidence="3 4" key="1">
    <citation type="submission" date="2013-08" db="EMBL/GenBank/DDBJ databases">
        <authorList>
            <person name="Durkin A.S."/>
            <person name="Haft D.R."/>
            <person name="McCorrison J."/>
            <person name="Torralba M."/>
            <person name="Gillis M."/>
            <person name="Haft D.H."/>
            <person name="Methe B."/>
            <person name="Sutton G."/>
            <person name="Nelson K.E."/>
        </authorList>
    </citation>
    <scope>NUCLEOTIDE SEQUENCE [LARGE SCALE GENOMIC DNA]</scope>
    <source>
        <strain evidence="3 4">F0067</strain>
    </source>
</reference>
<gene>
    <name evidence="3" type="ORF">HMPREF9135_1235</name>
</gene>
<name>U2P4M8_9BACT</name>
<protein>
    <submittedName>
        <fullName evidence="3">GDSL-like protein</fullName>
    </submittedName>
</protein>
<evidence type="ECO:0000313" key="3">
    <source>
        <dbReference type="EMBL" id="ERK39111.1"/>
    </source>
</evidence>
<dbReference type="EMBL" id="AWEY01000029">
    <property type="protein sequence ID" value="ERK39111.1"/>
    <property type="molecule type" value="Genomic_DNA"/>
</dbReference>
<feature type="domain" description="SGNH hydrolase-type esterase" evidence="2">
    <location>
        <begin position="211"/>
        <end position="399"/>
    </location>
</feature>
<evidence type="ECO:0000313" key="4">
    <source>
        <dbReference type="Proteomes" id="UP000016648"/>
    </source>
</evidence>
<dbReference type="Gene3D" id="3.40.50.1110">
    <property type="entry name" value="SGNH hydrolase"/>
    <property type="match status" value="1"/>
</dbReference>
<dbReference type="AlphaFoldDB" id="U2P4M8"/>
<evidence type="ECO:0000259" key="2">
    <source>
        <dbReference type="Pfam" id="PF13472"/>
    </source>
</evidence>
<keyword evidence="1" id="KW-0732">Signal</keyword>
<evidence type="ECO:0000256" key="1">
    <source>
        <dbReference type="SAM" id="SignalP"/>
    </source>
</evidence>
<dbReference type="Proteomes" id="UP000016648">
    <property type="component" value="Unassembled WGS sequence"/>
</dbReference>
<dbReference type="SUPFAM" id="SSF52266">
    <property type="entry name" value="SGNH hydrolase"/>
    <property type="match status" value="1"/>
</dbReference>
<dbReference type="InterPro" id="IPR053140">
    <property type="entry name" value="GDSL_Rv0518-like"/>
</dbReference>
<dbReference type="InterPro" id="IPR013830">
    <property type="entry name" value="SGNH_hydro"/>
</dbReference>
<dbReference type="PANTHER" id="PTHR43784:SF2">
    <property type="entry name" value="GDSL-LIKE LIPASE_ACYLHYDROLASE, PUTATIVE (AFU_ORTHOLOGUE AFUA_2G00820)-RELATED"/>
    <property type="match status" value="1"/>
</dbReference>
<organism evidence="3 4">
    <name type="scientific">Segatella baroniae F0067</name>
    <dbReference type="NCBI Taxonomy" id="1115809"/>
    <lineage>
        <taxon>Bacteria</taxon>
        <taxon>Pseudomonadati</taxon>
        <taxon>Bacteroidota</taxon>
        <taxon>Bacteroidia</taxon>
        <taxon>Bacteroidales</taxon>
        <taxon>Prevotellaceae</taxon>
        <taxon>Segatella</taxon>
    </lineage>
</organism>
<dbReference type="GO" id="GO:0016788">
    <property type="term" value="F:hydrolase activity, acting on ester bonds"/>
    <property type="evidence" value="ECO:0007669"/>
    <property type="project" value="UniProtKB-ARBA"/>
</dbReference>
<dbReference type="CDD" id="cd01830">
    <property type="entry name" value="XynE_like"/>
    <property type="match status" value="1"/>
</dbReference>